<accession>A0A4R8DHS3</accession>
<organism evidence="1 2">
    <name type="scientific">Dinghuibacter silviterrae</name>
    <dbReference type="NCBI Taxonomy" id="1539049"/>
    <lineage>
        <taxon>Bacteria</taxon>
        <taxon>Pseudomonadati</taxon>
        <taxon>Bacteroidota</taxon>
        <taxon>Chitinophagia</taxon>
        <taxon>Chitinophagales</taxon>
        <taxon>Chitinophagaceae</taxon>
        <taxon>Dinghuibacter</taxon>
    </lineage>
</organism>
<reference evidence="1 2" key="1">
    <citation type="submission" date="2019-03" db="EMBL/GenBank/DDBJ databases">
        <title>Genomic Encyclopedia of Type Strains, Phase IV (KMG-IV): sequencing the most valuable type-strain genomes for metagenomic binning, comparative biology and taxonomic classification.</title>
        <authorList>
            <person name="Goeker M."/>
        </authorList>
    </citation>
    <scope>NUCLEOTIDE SEQUENCE [LARGE SCALE GENOMIC DNA]</scope>
    <source>
        <strain evidence="1 2">DSM 100059</strain>
    </source>
</reference>
<dbReference type="EMBL" id="SODV01000002">
    <property type="protein sequence ID" value="TDW97283.1"/>
    <property type="molecule type" value="Genomic_DNA"/>
</dbReference>
<keyword evidence="2" id="KW-1185">Reference proteome</keyword>
<evidence type="ECO:0000313" key="1">
    <source>
        <dbReference type="EMBL" id="TDW97283.1"/>
    </source>
</evidence>
<gene>
    <name evidence="1" type="ORF">EDB95_5130</name>
</gene>
<evidence type="ECO:0000313" key="2">
    <source>
        <dbReference type="Proteomes" id="UP000294498"/>
    </source>
</evidence>
<protein>
    <submittedName>
        <fullName evidence="1">Uncharacterized protein</fullName>
    </submittedName>
</protein>
<name>A0A4R8DHS3_9BACT</name>
<proteinExistence type="predicted"/>
<dbReference type="AlphaFoldDB" id="A0A4R8DHS3"/>
<sequence>MGTWDMNRRIFNRCLIIFCLSSCMHKTTSNPDVAIPIPKDAHIDSTNLYNGIYELTGKSIKKHKSITFNNLIFVTTSEDLGDGIRGYLYVFNTRNKLLIRDTTFKRDYLYSSAGIFIIDSSSQRICSIDKPEWYDEKQEGIIPASIARIKGAYFDEYKTVYKVGEDIPEDSSLVSFFNEAIAGNSKEVLDLPKDWWKIK</sequence>
<dbReference type="Proteomes" id="UP000294498">
    <property type="component" value="Unassembled WGS sequence"/>
</dbReference>
<comment type="caution">
    <text evidence="1">The sequence shown here is derived from an EMBL/GenBank/DDBJ whole genome shotgun (WGS) entry which is preliminary data.</text>
</comment>